<accession>A0A1B2E348</accession>
<dbReference type="InterPro" id="IPR014794">
    <property type="entry name" value="DUF1779"/>
</dbReference>
<dbReference type="KEGG" id="pib:BBD41_18625"/>
<gene>
    <name evidence="1" type="ORF">BBD41_18625</name>
</gene>
<name>A0A1B2E348_9BACL</name>
<dbReference type="RefSeq" id="WP_237086837.1">
    <property type="nucleotide sequence ID" value="NZ_CP016809.1"/>
</dbReference>
<proteinExistence type="predicted"/>
<organism evidence="1">
    <name type="scientific">Paenibacillus ihbetae</name>
    <dbReference type="NCBI Taxonomy" id="1870820"/>
    <lineage>
        <taxon>Bacteria</taxon>
        <taxon>Bacillati</taxon>
        <taxon>Bacillota</taxon>
        <taxon>Bacilli</taxon>
        <taxon>Bacillales</taxon>
        <taxon>Paenibacillaceae</taxon>
        <taxon>Paenibacillus</taxon>
    </lineage>
</organism>
<dbReference type="Pfam" id="PF08680">
    <property type="entry name" value="DUF1779"/>
    <property type="match status" value="1"/>
</dbReference>
<reference evidence="1" key="1">
    <citation type="submission" date="2016-08" db="EMBL/GenBank/DDBJ databases">
        <title>Complete Genome Seqeunce of Paenibacillus sp. nov. IHBB 9852 from high altitute lake of Indian trans-Himalayas.</title>
        <authorList>
            <person name="Kiran S."/>
            <person name="Swarnkar M.K."/>
            <person name="Rana A."/>
            <person name="Tewari R."/>
            <person name="Gulati A."/>
        </authorList>
    </citation>
    <scope>NUCLEOTIDE SEQUENCE [LARGE SCALE GENOMIC DNA]</scope>
    <source>
        <strain evidence="1">IHBB 9852</strain>
    </source>
</reference>
<evidence type="ECO:0008006" key="2">
    <source>
        <dbReference type="Google" id="ProtNLM"/>
    </source>
</evidence>
<sequence length="262" mass="28357">MRRISFQILGMVMVLCGLMGVLVGFTDVTSGPLSRSVHETPAAAAQAERDLRLLLQLGREHMASDIRFTVKLQGEAQAGTRDQIMDSAERVAQALGLPAVTAGSVHGSEVFRTEGLIEGLPVQMDWALTQHGGSYIRVMLTAEGEEQAERMIGMQQRVLDELAHAGVDAATNAAVQGYSPREEGAAETIGRLEGDLGRTLAMRMVEDYEDGNTVSRSYEAPALGTFVKSGEQPIHMQLAVHEDSMKKSSRITIGFPVITVEY</sequence>
<dbReference type="AlphaFoldDB" id="A0A1B2E348"/>
<dbReference type="EMBL" id="CP016809">
    <property type="protein sequence ID" value="ANY74414.1"/>
    <property type="molecule type" value="Genomic_DNA"/>
</dbReference>
<protein>
    <recommendedName>
        <fullName evidence="2">TATA-box binding protein</fullName>
    </recommendedName>
</protein>
<evidence type="ECO:0000313" key="1">
    <source>
        <dbReference type="EMBL" id="ANY74414.1"/>
    </source>
</evidence>
<dbReference type="Gene3D" id="3.30.360.40">
    <property type="entry name" value="YwmB-like"/>
    <property type="match status" value="1"/>
</dbReference>